<reference evidence="1 2" key="1">
    <citation type="journal article" date="2015" name="Environ. Microbiol.">
        <title>Methane oxidation coupled to nitrate reduction under hypoxia by the Gammaproteobacterium Methylomonas denitrificans, sp. nov. type strain FJG1.</title>
        <authorList>
            <person name="Kits K.D."/>
            <person name="Klotz M.G."/>
            <person name="Stein L.Y."/>
        </authorList>
    </citation>
    <scope>NUCLEOTIDE SEQUENCE [LARGE SCALE GENOMIC DNA]</scope>
    <source>
        <strain evidence="1 2">FJG1</strain>
    </source>
</reference>
<keyword evidence="2" id="KW-1185">Reference proteome</keyword>
<evidence type="ECO:0000313" key="1">
    <source>
        <dbReference type="EMBL" id="AMK79327.1"/>
    </source>
</evidence>
<dbReference type="KEGG" id="mdn:JT25_023045"/>
<dbReference type="AlphaFoldDB" id="A0A140E7F3"/>
<dbReference type="EMBL" id="CP014476">
    <property type="protein sequence ID" value="AMK79327.1"/>
    <property type="molecule type" value="Genomic_DNA"/>
</dbReference>
<dbReference type="Proteomes" id="UP000030512">
    <property type="component" value="Chromosome"/>
</dbReference>
<proteinExistence type="predicted"/>
<protein>
    <submittedName>
        <fullName evidence="1">Uncharacterized protein</fullName>
    </submittedName>
</protein>
<gene>
    <name evidence="1" type="ORF">JT25_023045</name>
</gene>
<dbReference type="STRING" id="1538553.JT25_023045"/>
<name>A0A140E7F3_9GAMM</name>
<evidence type="ECO:0000313" key="2">
    <source>
        <dbReference type="Proteomes" id="UP000030512"/>
    </source>
</evidence>
<accession>A0A140E7F3</accession>
<organism evidence="1 2">
    <name type="scientific">Methylomonas denitrificans</name>
    <dbReference type="NCBI Taxonomy" id="1538553"/>
    <lineage>
        <taxon>Bacteria</taxon>
        <taxon>Pseudomonadati</taxon>
        <taxon>Pseudomonadota</taxon>
        <taxon>Gammaproteobacteria</taxon>
        <taxon>Methylococcales</taxon>
        <taxon>Methylococcaceae</taxon>
        <taxon>Methylomonas</taxon>
    </lineage>
</organism>
<sequence>MQGNVVIAIDRDVSARRWAGITVIARKSIGLIIETSGSIDTSELVASCLLYRDMAISPKTQHKGRYISMAQAKMTEHREYQHNRKPSFKAE</sequence>